<keyword evidence="2 6" id="KW-0812">Transmembrane</keyword>
<dbReference type="InterPro" id="IPR051115">
    <property type="entry name" value="LAPTM_transporter"/>
</dbReference>
<sequence length="391" mass="42913">MVRVPTARDRHFRCCFCLHVRTGTILLGVAQIILHVICISVLILLALKPDILPPTGVSFGKDHNYAVISADQPGARSNVLSIILHLVPGVSDLQDSIALPPPRQLKKDDTDTGGHVPTTDVVPIKGDKVSGNHSDLSMDDLSRHLRFEAHVISRRRRHLSPYFALCLSTFSLAFCCFLVHGAVSRQPTHLLPFFFLQVFDFIISLLTVVGYMSSTSDIRLWLHTKNGSMYVNSTSLTFLLLSISCMVLAFKAYCLGMVWDCYKYLMLTSHGGREDDWSSDRYGFLPTIWGLLGTGRRSMVHRNGVRPGRVAGQAETERGGAPRPPPATYDQTNDLPNYEEALKIPANAYAPPPYFCPADLKKSATEEGPAVTTNTSTTGATNSNGNAPSPC</sequence>
<evidence type="ECO:0000256" key="1">
    <source>
        <dbReference type="ARBA" id="ARBA00004127"/>
    </source>
</evidence>
<proteinExistence type="predicted"/>
<protein>
    <recommendedName>
        <fullName evidence="9">Tetraspanning orphan receptor</fullName>
    </recommendedName>
</protein>
<accession>A0AAV2TGG3</accession>
<evidence type="ECO:0000256" key="2">
    <source>
        <dbReference type="ARBA" id="ARBA00022692"/>
    </source>
</evidence>
<evidence type="ECO:0000256" key="3">
    <source>
        <dbReference type="ARBA" id="ARBA00022989"/>
    </source>
</evidence>
<comment type="subcellular location">
    <subcellularLocation>
        <location evidence="1">Endomembrane system</location>
        <topology evidence="1">Multi-pass membrane protein</topology>
    </subcellularLocation>
</comment>
<dbReference type="GO" id="GO:0005765">
    <property type="term" value="C:lysosomal membrane"/>
    <property type="evidence" value="ECO:0007669"/>
    <property type="project" value="TreeGrafter"/>
</dbReference>
<feature type="transmembrane region" description="Helical" evidence="6">
    <location>
        <begin position="162"/>
        <end position="183"/>
    </location>
</feature>
<name>A0AAV2TGG3_CALDB</name>
<evidence type="ECO:0000313" key="8">
    <source>
        <dbReference type="Proteomes" id="UP001497525"/>
    </source>
</evidence>
<gene>
    <name evidence="7" type="ORF">CDAUBV1_LOCUS9707</name>
</gene>
<dbReference type="EMBL" id="CAXLJL010000267">
    <property type="protein sequence ID" value="CAL5135573.1"/>
    <property type="molecule type" value="Genomic_DNA"/>
</dbReference>
<keyword evidence="3 6" id="KW-1133">Transmembrane helix</keyword>
<feature type="region of interest" description="Disordered" evidence="5">
    <location>
        <begin position="357"/>
        <end position="391"/>
    </location>
</feature>
<feature type="compositionally biased region" description="Low complexity" evidence="5">
    <location>
        <begin position="372"/>
        <end position="391"/>
    </location>
</feature>
<dbReference type="GO" id="GO:0012505">
    <property type="term" value="C:endomembrane system"/>
    <property type="evidence" value="ECO:0007669"/>
    <property type="project" value="UniProtKB-SubCell"/>
</dbReference>
<evidence type="ECO:0000256" key="5">
    <source>
        <dbReference type="SAM" id="MobiDB-lite"/>
    </source>
</evidence>
<keyword evidence="4 6" id="KW-0472">Membrane</keyword>
<dbReference type="PANTHER" id="PTHR12479">
    <property type="entry name" value="LYSOSOMAL-ASSOCIATED TRANSMEMBRANE PROTEIN"/>
    <property type="match status" value="1"/>
</dbReference>
<feature type="transmembrane region" description="Helical" evidence="6">
    <location>
        <begin position="25"/>
        <end position="47"/>
    </location>
</feature>
<dbReference type="PANTHER" id="PTHR12479:SF10">
    <property type="entry name" value="LYSOSOMAL-ASSOCIATED TRANSMEMBRANE PROTEIN"/>
    <property type="match status" value="1"/>
</dbReference>
<comment type="caution">
    <text evidence="7">The sequence shown here is derived from an EMBL/GenBank/DDBJ whole genome shotgun (WGS) entry which is preliminary data.</text>
</comment>
<evidence type="ECO:0000256" key="4">
    <source>
        <dbReference type="ARBA" id="ARBA00023136"/>
    </source>
</evidence>
<feature type="transmembrane region" description="Helical" evidence="6">
    <location>
        <begin position="189"/>
        <end position="213"/>
    </location>
</feature>
<evidence type="ECO:0000256" key="6">
    <source>
        <dbReference type="SAM" id="Phobius"/>
    </source>
</evidence>
<organism evidence="7 8">
    <name type="scientific">Calicophoron daubneyi</name>
    <name type="common">Rumen fluke</name>
    <name type="synonym">Paramphistomum daubneyi</name>
    <dbReference type="NCBI Taxonomy" id="300641"/>
    <lineage>
        <taxon>Eukaryota</taxon>
        <taxon>Metazoa</taxon>
        <taxon>Spiralia</taxon>
        <taxon>Lophotrochozoa</taxon>
        <taxon>Platyhelminthes</taxon>
        <taxon>Trematoda</taxon>
        <taxon>Digenea</taxon>
        <taxon>Plagiorchiida</taxon>
        <taxon>Pronocephalata</taxon>
        <taxon>Paramphistomoidea</taxon>
        <taxon>Paramphistomidae</taxon>
        <taxon>Calicophoron</taxon>
    </lineage>
</organism>
<dbReference type="AlphaFoldDB" id="A0AAV2TGG3"/>
<evidence type="ECO:0000313" key="7">
    <source>
        <dbReference type="EMBL" id="CAL5135573.1"/>
    </source>
</evidence>
<dbReference type="Proteomes" id="UP001497525">
    <property type="component" value="Unassembled WGS sequence"/>
</dbReference>
<feature type="region of interest" description="Disordered" evidence="5">
    <location>
        <begin position="306"/>
        <end position="333"/>
    </location>
</feature>
<feature type="transmembrane region" description="Helical" evidence="6">
    <location>
        <begin position="234"/>
        <end position="259"/>
    </location>
</feature>
<evidence type="ECO:0008006" key="9">
    <source>
        <dbReference type="Google" id="ProtNLM"/>
    </source>
</evidence>
<reference evidence="7" key="1">
    <citation type="submission" date="2024-06" db="EMBL/GenBank/DDBJ databases">
        <authorList>
            <person name="Liu X."/>
            <person name="Lenzi L."/>
            <person name="Haldenby T S."/>
            <person name="Uol C."/>
        </authorList>
    </citation>
    <scope>NUCLEOTIDE SEQUENCE</scope>
</reference>